<dbReference type="HOGENOM" id="CLU_2218857_0_0_7"/>
<feature type="transmembrane region" description="Helical" evidence="1">
    <location>
        <begin position="35"/>
        <end position="62"/>
    </location>
</feature>
<reference evidence="2 3" key="2">
    <citation type="submission" date="2008-10" db="EMBL/GenBank/DDBJ databases">
        <authorList>
            <person name="Fulton L."/>
            <person name="Clifton S."/>
            <person name="Fulton B."/>
            <person name="Xu J."/>
            <person name="Minx P."/>
            <person name="Pepin K.H."/>
            <person name="Johnson M."/>
            <person name="Bhonagiri V."/>
            <person name="Nash W.E."/>
            <person name="Mardis E.R."/>
            <person name="Wilson R.K."/>
        </authorList>
    </citation>
    <scope>NUCLEOTIDE SEQUENCE [LARGE SCALE GENOMIC DNA]</scope>
    <source>
        <strain evidence="2 3">ATCC 29098</strain>
    </source>
</reference>
<name>B6WST7_9BACT</name>
<feature type="transmembrane region" description="Helical" evidence="1">
    <location>
        <begin position="7"/>
        <end position="29"/>
    </location>
</feature>
<proteinExistence type="predicted"/>
<keyword evidence="1" id="KW-0812">Transmembrane</keyword>
<evidence type="ECO:0000313" key="3">
    <source>
        <dbReference type="Proteomes" id="UP000003676"/>
    </source>
</evidence>
<evidence type="ECO:0000313" key="2">
    <source>
        <dbReference type="EMBL" id="EEB33849.1"/>
    </source>
</evidence>
<sequence length="106" mass="11250">MSGAISFWCNAIALSAVVVVINCLLSSVFHKPLLFGIAATLSVAGACCASFLLGAVGILWALERGEAVHIPDGKDDVTVTLKLGAFTYSRTIPVEKRQSEDVKDRK</sequence>
<dbReference type="AlphaFoldDB" id="B6WST7"/>
<dbReference type="OrthoDB" id="9871942at2"/>
<comment type="caution">
    <text evidence="2">The sequence shown here is derived from an EMBL/GenBank/DDBJ whole genome shotgun (WGS) entry which is preliminary data.</text>
</comment>
<evidence type="ECO:0000256" key="1">
    <source>
        <dbReference type="SAM" id="Phobius"/>
    </source>
</evidence>
<dbReference type="Proteomes" id="UP000003676">
    <property type="component" value="Unassembled WGS sequence"/>
</dbReference>
<keyword evidence="1" id="KW-1133">Transmembrane helix</keyword>
<gene>
    <name evidence="2" type="ORF">DESPIG_01139</name>
</gene>
<dbReference type="RefSeq" id="WP_006005617.1">
    <property type="nucleotide sequence ID" value="NZ_DS996355.1"/>
</dbReference>
<reference evidence="2 3" key="1">
    <citation type="submission" date="2008-10" db="EMBL/GenBank/DDBJ databases">
        <title>Draft genome sequence of Desulvovibrio piger (ATCC 29098).</title>
        <authorList>
            <person name="Sudarsanam P."/>
            <person name="Ley R."/>
            <person name="Guruge J."/>
            <person name="Turnbaugh P.J."/>
            <person name="Mahowald M."/>
            <person name="Liep D."/>
            <person name="Gordon J."/>
        </authorList>
    </citation>
    <scope>NUCLEOTIDE SEQUENCE [LARGE SCALE GENOMIC DNA]</scope>
    <source>
        <strain evidence="2 3">ATCC 29098</strain>
    </source>
</reference>
<keyword evidence="1" id="KW-0472">Membrane</keyword>
<protein>
    <submittedName>
        <fullName evidence="2">Uncharacterized protein</fullName>
    </submittedName>
</protein>
<dbReference type="EMBL" id="ABXU01000029">
    <property type="protein sequence ID" value="EEB33849.1"/>
    <property type="molecule type" value="Genomic_DNA"/>
</dbReference>
<accession>B6WST7</accession>
<organism evidence="2 3">
    <name type="scientific">Desulfovibrio piger ATCC 29098</name>
    <dbReference type="NCBI Taxonomy" id="411464"/>
    <lineage>
        <taxon>Bacteria</taxon>
        <taxon>Pseudomonadati</taxon>
        <taxon>Thermodesulfobacteriota</taxon>
        <taxon>Desulfovibrionia</taxon>
        <taxon>Desulfovibrionales</taxon>
        <taxon>Desulfovibrionaceae</taxon>
        <taxon>Desulfovibrio</taxon>
    </lineage>
</organism>